<evidence type="ECO:0000313" key="2">
    <source>
        <dbReference type="Proteomes" id="UP001266305"/>
    </source>
</evidence>
<reference evidence="1 2" key="1">
    <citation type="submission" date="2023-05" db="EMBL/GenBank/DDBJ databases">
        <title>B98-5 Cell Line De Novo Hybrid Assembly: An Optical Mapping Approach.</title>
        <authorList>
            <person name="Kananen K."/>
            <person name="Auerbach J.A."/>
            <person name="Kautto E."/>
            <person name="Blachly J.S."/>
        </authorList>
    </citation>
    <scope>NUCLEOTIDE SEQUENCE [LARGE SCALE GENOMIC DNA]</scope>
    <source>
        <strain evidence="1">B95-8</strain>
        <tissue evidence="1">Cell line</tissue>
    </source>
</reference>
<dbReference type="Proteomes" id="UP001266305">
    <property type="component" value="Unassembled WGS sequence"/>
</dbReference>
<dbReference type="EMBL" id="JASSZA010000018">
    <property type="protein sequence ID" value="KAK2089918.1"/>
    <property type="molecule type" value="Genomic_DNA"/>
</dbReference>
<accession>A0ABQ9TZT7</accession>
<feature type="non-terminal residue" evidence="1">
    <location>
        <position position="1"/>
    </location>
</feature>
<protein>
    <submittedName>
        <fullName evidence="1">Uncharacterized protein</fullName>
    </submittedName>
</protein>
<sequence length="54" mass="5765">TRGTAPSLEWALCTYKEEVVPSQGLKALQSDGTLWTLVLSAANESLRLPPPPNG</sequence>
<gene>
    <name evidence="1" type="ORF">P7K49_032584</name>
</gene>
<proteinExistence type="predicted"/>
<keyword evidence="2" id="KW-1185">Reference proteome</keyword>
<name>A0ABQ9TZT7_SAGOE</name>
<organism evidence="1 2">
    <name type="scientific">Saguinus oedipus</name>
    <name type="common">Cotton-top tamarin</name>
    <name type="synonym">Oedipomidas oedipus</name>
    <dbReference type="NCBI Taxonomy" id="9490"/>
    <lineage>
        <taxon>Eukaryota</taxon>
        <taxon>Metazoa</taxon>
        <taxon>Chordata</taxon>
        <taxon>Craniata</taxon>
        <taxon>Vertebrata</taxon>
        <taxon>Euteleostomi</taxon>
        <taxon>Mammalia</taxon>
        <taxon>Eutheria</taxon>
        <taxon>Euarchontoglires</taxon>
        <taxon>Primates</taxon>
        <taxon>Haplorrhini</taxon>
        <taxon>Platyrrhini</taxon>
        <taxon>Cebidae</taxon>
        <taxon>Callitrichinae</taxon>
        <taxon>Saguinus</taxon>
    </lineage>
</organism>
<comment type="caution">
    <text evidence="1">The sequence shown here is derived from an EMBL/GenBank/DDBJ whole genome shotgun (WGS) entry which is preliminary data.</text>
</comment>
<evidence type="ECO:0000313" key="1">
    <source>
        <dbReference type="EMBL" id="KAK2089918.1"/>
    </source>
</evidence>